<evidence type="ECO:0000256" key="2">
    <source>
        <dbReference type="ARBA" id="ARBA00010172"/>
    </source>
</evidence>
<dbReference type="GO" id="GO:0005576">
    <property type="term" value="C:extracellular region"/>
    <property type="evidence" value="ECO:0007669"/>
    <property type="project" value="UniProtKB-SubCell"/>
</dbReference>
<evidence type="ECO:0000256" key="1">
    <source>
        <dbReference type="ARBA" id="ARBA00004613"/>
    </source>
</evidence>
<proteinExistence type="inferred from homology"/>
<dbReference type="GO" id="GO:0005179">
    <property type="term" value="F:hormone activity"/>
    <property type="evidence" value="ECO:0007669"/>
    <property type="project" value="InterPro"/>
</dbReference>
<dbReference type="InterPro" id="IPR009396">
    <property type="entry name" value="Pigment_DH"/>
</dbReference>
<name>A0A6P8Z9H1_THRPL</name>
<dbReference type="GO" id="GO:0009416">
    <property type="term" value="P:response to light stimulus"/>
    <property type="evidence" value="ECO:0007669"/>
    <property type="project" value="InterPro"/>
</dbReference>
<dbReference type="Pfam" id="PF06324">
    <property type="entry name" value="Pigment_DH"/>
    <property type="match status" value="1"/>
</dbReference>
<keyword evidence="3" id="KW-0964">Secreted</keyword>
<protein>
    <submittedName>
        <fullName evidence="7">Pigment-dispersing hormone type 1-like</fullName>
    </submittedName>
</protein>
<evidence type="ECO:0000256" key="4">
    <source>
        <dbReference type="ARBA" id="ARBA00022815"/>
    </source>
</evidence>
<dbReference type="InParanoid" id="A0A6P8Z9H1"/>
<gene>
    <name evidence="7" type="primary">LOC117646658</name>
</gene>
<evidence type="ECO:0000313" key="6">
    <source>
        <dbReference type="Proteomes" id="UP000515158"/>
    </source>
</evidence>
<keyword evidence="6" id="KW-1185">Reference proteome</keyword>
<keyword evidence="4" id="KW-0027">Amidation</keyword>
<sequence>MRESGCRSPQWTAGRGTPRYPGLPGLGTPSSSAPLTMRCSATLAVALVLVLALCSAAPRYDEESKGLADRDVQMWRDTTMQILQQLLRSNGDFGPIYHHKRNSEIINSLLGIPKTMAENGR</sequence>
<evidence type="ECO:0000256" key="3">
    <source>
        <dbReference type="ARBA" id="ARBA00022525"/>
    </source>
</evidence>
<organism evidence="7">
    <name type="scientific">Thrips palmi</name>
    <name type="common">Melon thrips</name>
    <dbReference type="NCBI Taxonomy" id="161013"/>
    <lineage>
        <taxon>Eukaryota</taxon>
        <taxon>Metazoa</taxon>
        <taxon>Ecdysozoa</taxon>
        <taxon>Arthropoda</taxon>
        <taxon>Hexapoda</taxon>
        <taxon>Insecta</taxon>
        <taxon>Pterygota</taxon>
        <taxon>Neoptera</taxon>
        <taxon>Paraneoptera</taxon>
        <taxon>Thysanoptera</taxon>
        <taxon>Terebrantia</taxon>
        <taxon>Thripoidea</taxon>
        <taxon>Thripidae</taxon>
        <taxon>Thrips</taxon>
    </lineage>
</organism>
<reference evidence="7" key="1">
    <citation type="submission" date="2025-08" db="UniProtKB">
        <authorList>
            <consortium name="RefSeq"/>
        </authorList>
    </citation>
    <scope>IDENTIFICATION</scope>
    <source>
        <tissue evidence="7">Total insect</tissue>
    </source>
</reference>
<feature type="region of interest" description="Disordered" evidence="5">
    <location>
        <begin position="1"/>
        <end position="28"/>
    </location>
</feature>
<dbReference type="Proteomes" id="UP000515158">
    <property type="component" value="Unplaced"/>
</dbReference>
<dbReference type="RefSeq" id="XP_034243662.1">
    <property type="nucleotide sequence ID" value="XM_034387771.1"/>
</dbReference>
<comment type="subcellular location">
    <subcellularLocation>
        <location evidence="1">Secreted</location>
    </subcellularLocation>
</comment>
<dbReference type="KEGG" id="tpal:117646658"/>
<evidence type="ECO:0000256" key="5">
    <source>
        <dbReference type="SAM" id="MobiDB-lite"/>
    </source>
</evidence>
<dbReference type="AlphaFoldDB" id="A0A6P8Z9H1"/>
<accession>A0A6P8Z9H1</accession>
<dbReference type="GeneID" id="117646658"/>
<comment type="similarity">
    <text evidence="2">Belongs to the arthropod PDH family.</text>
</comment>
<dbReference type="OrthoDB" id="8178425at2759"/>
<evidence type="ECO:0000313" key="7">
    <source>
        <dbReference type="RefSeq" id="XP_034243662.1"/>
    </source>
</evidence>